<evidence type="ECO:0008006" key="4">
    <source>
        <dbReference type="Google" id="ProtNLM"/>
    </source>
</evidence>
<dbReference type="Proteomes" id="UP000835052">
    <property type="component" value="Unassembled WGS sequence"/>
</dbReference>
<sequence>MLHILGFAFFLVATVSTAPLAPVENLMDCGFPNGTDKQIHSYMCAQGEQFTITDIETLDVKGNPLYPIDPRQPFILNLTTYNHGEQIDDNKVNVKIFQYKNQFNTNTCTWVEVPSFGLLNGIDGCQFAHNCPLTSGPLFLVLPLDLSQFSAIINLLAAYKPYELQIRLFNYNKGNTKHEEIACVVAQVELS</sequence>
<evidence type="ECO:0000313" key="2">
    <source>
        <dbReference type="EMBL" id="CAD6188727.1"/>
    </source>
</evidence>
<evidence type="ECO:0000256" key="1">
    <source>
        <dbReference type="SAM" id="SignalP"/>
    </source>
</evidence>
<keyword evidence="3" id="KW-1185">Reference proteome</keyword>
<dbReference type="EMBL" id="CAJGYM010000009">
    <property type="protein sequence ID" value="CAD6188727.1"/>
    <property type="molecule type" value="Genomic_DNA"/>
</dbReference>
<feature type="signal peptide" evidence="1">
    <location>
        <begin position="1"/>
        <end position="17"/>
    </location>
</feature>
<proteinExistence type="predicted"/>
<dbReference type="PANTHER" id="PTHR35573:SF3">
    <property type="entry name" value="ML DOMAIN-CONTAINING PROTEIN"/>
    <property type="match status" value="1"/>
</dbReference>
<organism evidence="2 3">
    <name type="scientific">Caenorhabditis auriculariae</name>
    <dbReference type="NCBI Taxonomy" id="2777116"/>
    <lineage>
        <taxon>Eukaryota</taxon>
        <taxon>Metazoa</taxon>
        <taxon>Ecdysozoa</taxon>
        <taxon>Nematoda</taxon>
        <taxon>Chromadorea</taxon>
        <taxon>Rhabditida</taxon>
        <taxon>Rhabditina</taxon>
        <taxon>Rhabditomorpha</taxon>
        <taxon>Rhabditoidea</taxon>
        <taxon>Rhabditidae</taxon>
        <taxon>Peloderinae</taxon>
        <taxon>Caenorhabditis</taxon>
    </lineage>
</organism>
<dbReference type="OrthoDB" id="5914298at2759"/>
<dbReference type="PANTHER" id="PTHR35573">
    <property type="entry name" value="PROTEIN CBG22129"/>
    <property type="match status" value="1"/>
</dbReference>
<dbReference type="AlphaFoldDB" id="A0A8S1H014"/>
<feature type="chain" id="PRO_5035884888" description="MD-2-related lipid-recognition domain-containing protein" evidence="1">
    <location>
        <begin position="18"/>
        <end position="191"/>
    </location>
</feature>
<reference evidence="2" key="1">
    <citation type="submission" date="2020-10" db="EMBL/GenBank/DDBJ databases">
        <authorList>
            <person name="Kikuchi T."/>
        </authorList>
    </citation>
    <scope>NUCLEOTIDE SEQUENCE</scope>
    <source>
        <strain evidence="2">NKZ352</strain>
    </source>
</reference>
<protein>
    <recommendedName>
        <fullName evidence="4">MD-2-related lipid-recognition domain-containing protein</fullName>
    </recommendedName>
</protein>
<gene>
    <name evidence="2" type="ORF">CAUJ_LOCUS4646</name>
</gene>
<evidence type="ECO:0000313" key="3">
    <source>
        <dbReference type="Proteomes" id="UP000835052"/>
    </source>
</evidence>
<name>A0A8S1H014_9PELO</name>
<keyword evidence="1" id="KW-0732">Signal</keyword>
<comment type="caution">
    <text evidence="2">The sequence shown here is derived from an EMBL/GenBank/DDBJ whole genome shotgun (WGS) entry which is preliminary data.</text>
</comment>
<accession>A0A8S1H014</accession>